<name>X1M4R9_9ZZZZ</name>
<protein>
    <submittedName>
        <fullName evidence="1">Uncharacterized protein</fullName>
    </submittedName>
</protein>
<evidence type="ECO:0000313" key="1">
    <source>
        <dbReference type="EMBL" id="GAI13061.1"/>
    </source>
</evidence>
<dbReference type="EMBL" id="BARV01003893">
    <property type="protein sequence ID" value="GAI13061.1"/>
    <property type="molecule type" value="Genomic_DNA"/>
</dbReference>
<accession>X1M4R9</accession>
<dbReference type="AlphaFoldDB" id="X1M4R9"/>
<proteinExistence type="predicted"/>
<comment type="caution">
    <text evidence="1">The sequence shown here is derived from an EMBL/GenBank/DDBJ whole genome shotgun (WGS) entry which is preliminary data.</text>
</comment>
<feature type="non-terminal residue" evidence="1">
    <location>
        <position position="183"/>
    </location>
</feature>
<organism evidence="1">
    <name type="scientific">marine sediment metagenome</name>
    <dbReference type="NCBI Taxonomy" id="412755"/>
    <lineage>
        <taxon>unclassified sequences</taxon>
        <taxon>metagenomes</taxon>
        <taxon>ecological metagenomes</taxon>
    </lineage>
</organism>
<gene>
    <name evidence="1" type="ORF">S06H3_09011</name>
</gene>
<reference evidence="1" key="1">
    <citation type="journal article" date="2014" name="Front. Microbiol.">
        <title>High frequency of phylogenetically diverse reductive dehalogenase-homologous genes in deep subseafloor sedimentary metagenomes.</title>
        <authorList>
            <person name="Kawai M."/>
            <person name="Futagami T."/>
            <person name="Toyoda A."/>
            <person name="Takaki Y."/>
            <person name="Nishi S."/>
            <person name="Hori S."/>
            <person name="Arai W."/>
            <person name="Tsubouchi T."/>
            <person name="Morono Y."/>
            <person name="Uchiyama I."/>
            <person name="Ito T."/>
            <person name="Fujiyama A."/>
            <person name="Inagaki F."/>
            <person name="Takami H."/>
        </authorList>
    </citation>
    <scope>NUCLEOTIDE SEQUENCE</scope>
    <source>
        <strain evidence="1">Expedition CK06-06</strain>
    </source>
</reference>
<sequence length="183" mass="20290">MAPTSRRIAKETQSELEAYEAEINSQATSTWRTLHTGIIGSINENSKIEGWKNSPASGGYLSKDNALVYVNEETWETLRKLKFNEASTVEVPILDTFQRTPTVTSDSIVNIYVYDIGTDNMDELWVNVKVRNVIYSQSDIATIAWALTDGITTQSYSVNIWETIKAAAAGDPEAAAVAWQDYG</sequence>